<keyword evidence="2" id="KW-1185">Reference proteome</keyword>
<comment type="caution">
    <text evidence="1">The sequence shown here is derived from an EMBL/GenBank/DDBJ whole genome shotgun (WGS) entry which is preliminary data.</text>
</comment>
<accession>A0A2U1B5T0</accession>
<name>A0A2U1B5T0_9BACT</name>
<evidence type="ECO:0000313" key="2">
    <source>
        <dbReference type="Proteomes" id="UP000245466"/>
    </source>
</evidence>
<gene>
    <name evidence="1" type="ORF">C8E01_101408</name>
</gene>
<dbReference type="EMBL" id="QEKI01000001">
    <property type="protein sequence ID" value="PVY44046.1"/>
    <property type="molecule type" value="Genomic_DNA"/>
</dbReference>
<protein>
    <submittedName>
        <fullName evidence="1">Uncharacterized protein</fullName>
    </submittedName>
</protein>
<proteinExistence type="predicted"/>
<dbReference type="Proteomes" id="UP000245466">
    <property type="component" value="Unassembled WGS sequence"/>
</dbReference>
<evidence type="ECO:0000313" key="1">
    <source>
        <dbReference type="EMBL" id="PVY44046.1"/>
    </source>
</evidence>
<sequence>MVCWPQYASIANALCAKPELLNLVALRQAQCRHVHLVQAIGMSAGSAAEVNVIMLVPVFIAGLLAKCITGNTVCARDAVQQTMLLEGVQGPVQRYTVKLRAKVLLNGGMGQGMAVFKKQTKHLNTALRLPKPIGFE</sequence>
<organism evidence="1 2">
    <name type="scientific">Pontibacter virosus</name>
    <dbReference type="NCBI Taxonomy" id="1765052"/>
    <lineage>
        <taxon>Bacteria</taxon>
        <taxon>Pseudomonadati</taxon>
        <taxon>Bacteroidota</taxon>
        <taxon>Cytophagia</taxon>
        <taxon>Cytophagales</taxon>
        <taxon>Hymenobacteraceae</taxon>
        <taxon>Pontibacter</taxon>
    </lineage>
</organism>
<reference evidence="1 2" key="1">
    <citation type="submission" date="2018-04" db="EMBL/GenBank/DDBJ databases">
        <title>Genomic Encyclopedia of Type Strains, Phase IV (KMG-IV): sequencing the most valuable type-strain genomes for metagenomic binning, comparative biology and taxonomic classification.</title>
        <authorList>
            <person name="Goeker M."/>
        </authorList>
    </citation>
    <scope>NUCLEOTIDE SEQUENCE [LARGE SCALE GENOMIC DNA]</scope>
    <source>
        <strain evidence="1 2">DSM 100231</strain>
    </source>
</reference>
<dbReference type="AlphaFoldDB" id="A0A2U1B5T0"/>